<protein>
    <submittedName>
        <fullName evidence="2">PF11985 family protein</fullName>
    </submittedName>
</protein>
<accession>U1FQV4</accession>
<gene>
    <name evidence="3" type="ORF">HMPREF0860_1064</name>
    <name evidence="2" type="ORF">HMPREF1325_1832</name>
</gene>
<dbReference type="Pfam" id="PF11985">
    <property type="entry name" value="Phage_Mu_Gp27"/>
    <property type="match status" value="1"/>
</dbReference>
<dbReference type="STRING" id="1125725.HMPREF1325_1832"/>
<evidence type="ECO:0000313" key="4">
    <source>
        <dbReference type="Proteomes" id="UP000016412"/>
    </source>
</evidence>
<dbReference type="AlphaFoldDB" id="U1FQV4"/>
<dbReference type="EMBL" id="AUZJ01000002">
    <property type="protein sequence ID" value="ERF61881.1"/>
    <property type="molecule type" value="Genomic_DNA"/>
</dbReference>
<dbReference type="RefSeq" id="WP_021329145.1">
    <property type="nucleotide sequence ID" value="NZ_AUZJ01000002.1"/>
</dbReference>
<sequence length="185" mass="20999">MGQKSAVDRLPEDLRKKLIELLNRPDVTQLEIVDAINAEAGEPLISKSSLNRYAVRMKKFAEKNRQAREVAEAYLEKYGSDTRNRLGKVVNEQVRLVAFDLISELEELKEESEVDPKLMTEVIFKVARGLKDLEQAEKLNAEREDEIRKAVLAEAAAKIDAVCKEQGVSTKKKEIIMRELFGISQ</sequence>
<dbReference type="eggNOG" id="ENOG503299X">
    <property type="taxonomic scope" value="Bacteria"/>
</dbReference>
<evidence type="ECO:0000313" key="3">
    <source>
        <dbReference type="EMBL" id="ERK00407.1"/>
    </source>
</evidence>
<dbReference type="Proteomes" id="UP000016646">
    <property type="component" value="Unassembled WGS sequence"/>
</dbReference>
<dbReference type="OrthoDB" id="371328at2"/>
<evidence type="ECO:0000256" key="1">
    <source>
        <dbReference type="SAM" id="Coils"/>
    </source>
</evidence>
<evidence type="ECO:0000313" key="2">
    <source>
        <dbReference type="EMBL" id="ERF61881.1"/>
    </source>
</evidence>
<name>U1FQV4_TRESO</name>
<reference evidence="4 5" key="1">
    <citation type="submission" date="2013-08" db="EMBL/GenBank/DDBJ databases">
        <authorList>
            <person name="Durkin A.S."/>
            <person name="Haft D.R."/>
            <person name="McCorrison J."/>
            <person name="Torralba M."/>
            <person name="Gillis M."/>
            <person name="Haft D.H."/>
            <person name="Methe B."/>
            <person name="Sutton G."/>
            <person name="Nelson K.E."/>
        </authorList>
    </citation>
    <scope>NUCLEOTIDE SEQUENCE [LARGE SCALE GENOMIC DNA]</scope>
    <source>
        <strain evidence="3 5">ATCC 35536</strain>
        <strain evidence="2 4">VPI DR56BR1116</strain>
    </source>
</reference>
<evidence type="ECO:0000313" key="5">
    <source>
        <dbReference type="Proteomes" id="UP000016646"/>
    </source>
</evidence>
<dbReference type="EMBL" id="AVQI01000067">
    <property type="protein sequence ID" value="ERK00407.1"/>
    <property type="molecule type" value="Genomic_DNA"/>
</dbReference>
<comment type="caution">
    <text evidence="2">The sequence shown here is derived from an EMBL/GenBank/DDBJ whole genome shotgun (WGS) entry which is preliminary data.</text>
</comment>
<dbReference type="PATRIC" id="fig|1125725.3.peg.87"/>
<dbReference type="InterPro" id="IPR021874">
    <property type="entry name" value="Phage_Mu_Gp27"/>
</dbReference>
<dbReference type="Proteomes" id="UP000016412">
    <property type="component" value="Unassembled WGS sequence"/>
</dbReference>
<organism evidence="2 4">
    <name type="scientific">Treponema socranskii subsp. socranskii VPI DR56BR1116 = ATCC 35536</name>
    <dbReference type="NCBI Taxonomy" id="1125725"/>
    <lineage>
        <taxon>Bacteria</taxon>
        <taxon>Pseudomonadati</taxon>
        <taxon>Spirochaetota</taxon>
        <taxon>Spirochaetia</taxon>
        <taxon>Spirochaetales</taxon>
        <taxon>Treponemataceae</taxon>
        <taxon>Treponema</taxon>
    </lineage>
</organism>
<proteinExistence type="predicted"/>
<keyword evidence="1" id="KW-0175">Coiled coil</keyword>
<feature type="coiled-coil region" evidence="1">
    <location>
        <begin position="57"/>
        <end position="156"/>
    </location>
</feature>
<keyword evidence="5" id="KW-1185">Reference proteome</keyword>